<feature type="domain" description="Tyr recombinase" evidence="6">
    <location>
        <begin position="139"/>
        <end position="334"/>
    </location>
</feature>
<dbReference type="InterPro" id="IPR004107">
    <property type="entry name" value="Integrase_SAM-like_N"/>
</dbReference>
<dbReference type="OrthoDB" id="111144at2"/>
<dbReference type="GO" id="GO:0003677">
    <property type="term" value="F:DNA binding"/>
    <property type="evidence" value="ECO:0007669"/>
    <property type="project" value="UniProtKB-KW"/>
</dbReference>
<evidence type="ECO:0000256" key="4">
    <source>
        <dbReference type="ARBA" id="ARBA00023125"/>
    </source>
</evidence>
<dbReference type="GO" id="GO:0015074">
    <property type="term" value="P:DNA integration"/>
    <property type="evidence" value="ECO:0007669"/>
    <property type="project" value="UniProtKB-KW"/>
</dbReference>
<comment type="function">
    <text evidence="1">Site-specific tyrosine recombinase, which acts by catalyzing the cutting and rejoining of the recombining DNA molecules.</text>
</comment>
<dbReference type="InterPro" id="IPR010998">
    <property type="entry name" value="Integrase_recombinase_N"/>
</dbReference>
<evidence type="ECO:0000259" key="6">
    <source>
        <dbReference type="PROSITE" id="PS51898"/>
    </source>
</evidence>
<dbReference type="PANTHER" id="PTHR30349">
    <property type="entry name" value="PHAGE INTEGRASE-RELATED"/>
    <property type="match status" value="1"/>
</dbReference>
<dbReference type="Pfam" id="PF00589">
    <property type="entry name" value="Phage_integrase"/>
    <property type="match status" value="1"/>
</dbReference>
<protein>
    <submittedName>
        <fullName evidence="7">Site-specific tyrosine recombinase XerC</fullName>
    </submittedName>
</protein>
<dbReference type="InterPro" id="IPR011010">
    <property type="entry name" value="DNA_brk_join_enz"/>
</dbReference>
<dbReference type="CDD" id="cd01189">
    <property type="entry name" value="INT_ICEBs1_C_like"/>
    <property type="match status" value="1"/>
</dbReference>
<dbReference type="InterPro" id="IPR013762">
    <property type="entry name" value="Integrase-like_cat_sf"/>
</dbReference>
<gene>
    <name evidence="7" type="ORF">AMURIS_01835</name>
</gene>
<keyword evidence="3" id="KW-0229">DNA integration</keyword>
<keyword evidence="8" id="KW-1185">Reference proteome</keyword>
<dbReference type="GO" id="GO:0006310">
    <property type="term" value="P:DNA recombination"/>
    <property type="evidence" value="ECO:0007669"/>
    <property type="project" value="UniProtKB-KW"/>
</dbReference>
<reference evidence="7 8" key="1">
    <citation type="submission" date="2018-01" db="EMBL/GenBank/DDBJ databases">
        <authorList>
            <person name="Gaut B.S."/>
            <person name="Morton B.R."/>
            <person name="Clegg M.T."/>
            <person name="Duvall M.R."/>
        </authorList>
    </citation>
    <scope>NUCLEOTIDE SEQUENCE [LARGE SCALE GENOMIC DNA]</scope>
    <source>
        <strain evidence="7">GP69</strain>
    </source>
</reference>
<dbReference type="InterPro" id="IPR050090">
    <property type="entry name" value="Tyrosine_recombinase_XerCD"/>
</dbReference>
<evidence type="ECO:0000313" key="7">
    <source>
        <dbReference type="EMBL" id="SOY29120.1"/>
    </source>
</evidence>
<proteinExistence type="inferred from homology"/>
<dbReference type="EMBL" id="OFSM01000008">
    <property type="protein sequence ID" value="SOY29120.1"/>
    <property type="molecule type" value="Genomic_DNA"/>
</dbReference>
<keyword evidence="5" id="KW-0233">DNA recombination</keyword>
<dbReference type="Gene3D" id="1.10.443.10">
    <property type="entry name" value="Intergrase catalytic core"/>
    <property type="match status" value="1"/>
</dbReference>
<evidence type="ECO:0000313" key="8">
    <source>
        <dbReference type="Proteomes" id="UP000236311"/>
    </source>
</evidence>
<dbReference type="AlphaFoldDB" id="A0A2K4ZF78"/>
<dbReference type="RefSeq" id="WP_103239234.1">
    <property type="nucleotide sequence ID" value="NZ_JANJZD010000007.1"/>
</dbReference>
<dbReference type="PANTHER" id="PTHR30349:SF64">
    <property type="entry name" value="PROPHAGE INTEGRASE INTD-RELATED"/>
    <property type="match status" value="1"/>
</dbReference>
<evidence type="ECO:0000256" key="2">
    <source>
        <dbReference type="ARBA" id="ARBA00008857"/>
    </source>
</evidence>
<keyword evidence="4" id="KW-0238">DNA-binding</keyword>
<evidence type="ECO:0000256" key="1">
    <source>
        <dbReference type="ARBA" id="ARBA00003283"/>
    </source>
</evidence>
<name>A0A2K4ZF78_9FIRM</name>
<evidence type="ECO:0000256" key="3">
    <source>
        <dbReference type="ARBA" id="ARBA00022908"/>
    </source>
</evidence>
<dbReference type="InterPro" id="IPR002104">
    <property type="entry name" value="Integrase_catalytic"/>
</dbReference>
<dbReference type="Pfam" id="PF14659">
    <property type="entry name" value="Phage_int_SAM_3"/>
    <property type="match status" value="1"/>
</dbReference>
<accession>A0A2K4ZF78</accession>
<dbReference type="Gene3D" id="1.10.150.130">
    <property type="match status" value="1"/>
</dbReference>
<dbReference type="PROSITE" id="PS51898">
    <property type="entry name" value="TYR_RECOMBINASE"/>
    <property type="match status" value="1"/>
</dbReference>
<organism evidence="7 8">
    <name type="scientific">Acetatifactor muris</name>
    <dbReference type="NCBI Taxonomy" id="879566"/>
    <lineage>
        <taxon>Bacteria</taxon>
        <taxon>Bacillati</taxon>
        <taxon>Bacillota</taxon>
        <taxon>Clostridia</taxon>
        <taxon>Lachnospirales</taxon>
        <taxon>Lachnospiraceae</taxon>
        <taxon>Acetatifactor</taxon>
    </lineage>
</organism>
<dbReference type="SUPFAM" id="SSF56349">
    <property type="entry name" value="DNA breaking-rejoining enzymes"/>
    <property type="match status" value="1"/>
</dbReference>
<evidence type="ECO:0000256" key="5">
    <source>
        <dbReference type="ARBA" id="ARBA00023172"/>
    </source>
</evidence>
<sequence length="337" mass="38448">MKNERKLMGPGKIVLEETGFRTTQFNLYSESSSVYCKTLKELCVKWLQGCCATVKKSTYCGYSYCVNSHIIPFFGEILLEEIDGTIIAAFIDRMQKKNLAATTVHSVLAVFKLTLKYGARIKLLDSRLLDYCNINCHRPESKVLTLQESNRMKEYLLEENNIFAIAILLCRGTGIRLGELCGLKWEDIDFSTDTFRIRRTISRIANPHISENQPKTVIYIRPPKSNTSAREIPIPGYLIKPLKQLRKDAELYLLTGRLTCTEPRNVQKKFKTILKRCAMEDCNFHAMRHGFATACLEKGVDCKTVSSILGHASTRTTMEFYVHTSMRQKANCINSIE</sequence>
<comment type="similarity">
    <text evidence="2">Belongs to the 'phage' integrase family.</text>
</comment>
<dbReference type="Proteomes" id="UP000236311">
    <property type="component" value="Unassembled WGS sequence"/>
</dbReference>